<sequence length="96" mass="10357">GTKYSDLVHIYGLARAGFVPEVLNTKMTIQVIRDLLLKTGGKALIFELSFAGFVSANSSVSCVSIPEFSLLSTFEISSLPPLPDVEPTDIALIFHT</sequence>
<keyword evidence="2" id="KW-1185">Reference proteome</keyword>
<name>A0AAD7FI44_9AGAR</name>
<organism evidence="1 2">
    <name type="scientific">Roridomyces roridus</name>
    <dbReference type="NCBI Taxonomy" id="1738132"/>
    <lineage>
        <taxon>Eukaryota</taxon>
        <taxon>Fungi</taxon>
        <taxon>Dikarya</taxon>
        <taxon>Basidiomycota</taxon>
        <taxon>Agaricomycotina</taxon>
        <taxon>Agaricomycetes</taxon>
        <taxon>Agaricomycetidae</taxon>
        <taxon>Agaricales</taxon>
        <taxon>Marasmiineae</taxon>
        <taxon>Mycenaceae</taxon>
        <taxon>Roridomyces</taxon>
    </lineage>
</organism>
<dbReference type="Proteomes" id="UP001221142">
    <property type="component" value="Unassembled WGS sequence"/>
</dbReference>
<evidence type="ECO:0000313" key="1">
    <source>
        <dbReference type="EMBL" id="KAJ7625661.1"/>
    </source>
</evidence>
<feature type="non-terminal residue" evidence="1">
    <location>
        <position position="96"/>
    </location>
</feature>
<evidence type="ECO:0000313" key="2">
    <source>
        <dbReference type="Proteomes" id="UP001221142"/>
    </source>
</evidence>
<reference evidence="1" key="1">
    <citation type="submission" date="2023-03" db="EMBL/GenBank/DDBJ databases">
        <title>Massive genome expansion in bonnet fungi (Mycena s.s.) driven by repeated elements and novel gene families across ecological guilds.</title>
        <authorList>
            <consortium name="Lawrence Berkeley National Laboratory"/>
            <person name="Harder C.B."/>
            <person name="Miyauchi S."/>
            <person name="Viragh M."/>
            <person name="Kuo A."/>
            <person name="Thoen E."/>
            <person name="Andreopoulos B."/>
            <person name="Lu D."/>
            <person name="Skrede I."/>
            <person name="Drula E."/>
            <person name="Henrissat B."/>
            <person name="Morin E."/>
            <person name="Kohler A."/>
            <person name="Barry K."/>
            <person name="LaButti K."/>
            <person name="Morin E."/>
            <person name="Salamov A."/>
            <person name="Lipzen A."/>
            <person name="Mereny Z."/>
            <person name="Hegedus B."/>
            <person name="Baldrian P."/>
            <person name="Stursova M."/>
            <person name="Weitz H."/>
            <person name="Taylor A."/>
            <person name="Grigoriev I.V."/>
            <person name="Nagy L.G."/>
            <person name="Martin F."/>
            <person name="Kauserud H."/>
        </authorList>
    </citation>
    <scope>NUCLEOTIDE SEQUENCE</scope>
    <source>
        <strain evidence="1">9284</strain>
    </source>
</reference>
<dbReference type="AlphaFoldDB" id="A0AAD7FI44"/>
<feature type="non-terminal residue" evidence="1">
    <location>
        <position position="1"/>
    </location>
</feature>
<protein>
    <submittedName>
        <fullName evidence="1">Uncharacterized protein</fullName>
    </submittedName>
</protein>
<proteinExistence type="predicted"/>
<dbReference type="EMBL" id="JARKIF010000012">
    <property type="protein sequence ID" value="KAJ7625661.1"/>
    <property type="molecule type" value="Genomic_DNA"/>
</dbReference>
<accession>A0AAD7FI44</accession>
<comment type="caution">
    <text evidence="1">The sequence shown here is derived from an EMBL/GenBank/DDBJ whole genome shotgun (WGS) entry which is preliminary data.</text>
</comment>
<gene>
    <name evidence="1" type="ORF">FB45DRAFT_707622</name>
</gene>